<evidence type="ECO:0000256" key="1">
    <source>
        <dbReference type="SAM" id="SignalP"/>
    </source>
</evidence>
<feature type="chain" id="PRO_5045413821" evidence="1">
    <location>
        <begin position="21"/>
        <end position="123"/>
    </location>
</feature>
<keyword evidence="3" id="KW-1185">Reference proteome</keyword>
<reference evidence="2 3" key="1">
    <citation type="submission" date="2021-06" db="EMBL/GenBank/DDBJ databases">
        <authorList>
            <person name="Palmer J.M."/>
        </authorList>
    </citation>
    <scope>NUCLEOTIDE SEQUENCE [LARGE SCALE GENOMIC DNA]</scope>
    <source>
        <strain evidence="2 3">GA_2019</strain>
        <tissue evidence="2">Muscle</tissue>
    </source>
</reference>
<evidence type="ECO:0000313" key="3">
    <source>
        <dbReference type="Proteomes" id="UP001476798"/>
    </source>
</evidence>
<organism evidence="2 3">
    <name type="scientific">Goodea atripinnis</name>
    <dbReference type="NCBI Taxonomy" id="208336"/>
    <lineage>
        <taxon>Eukaryota</taxon>
        <taxon>Metazoa</taxon>
        <taxon>Chordata</taxon>
        <taxon>Craniata</taxon>
        <taxon>Vertebrata</taxon>
        <taxon>Euteleostomi</taxon>
        <taxon>Actinopterygii</taxon>
        <taxon>Neopterygii</taxon>
        <taxon>Teleostei</taxon>
        <taxon>Neoteleostei</taxon>
        <taxon>Acanthomorphata</taxon>
        <taxon>Ovalentaria</taxon>
        <taxon>Atherinomorphae</taxon>
        <taxon>Cyprinodontiformes</taxon>
        <taxon>Goodeidae</taxon>
        <taxon>Goodea</taxon>
    </lineage>
</organism>
<accession>A0ABV0MH83</accession>
<keyword evidence="1" id="KW-0732">Signal</keyword>
<gene>
    <name evidence="2" type="ORF">GOODEAATRI_012530</name>
</gene>
<dbReference type="Proteomes" id="UP001476798">
    <property type="component" value="Unassembled WGS sequence"/>
</dbReference>
<sequence>MDTVLLWTTVILVLVSVLRGFKEVLGFPHGARECFPFGLEWFWITLPGVFELFSISLEELTVCSSKHVEKPRTDHSERGLQCPKCSPNTSFWCWCLRPNKDGFILKIKQQHKLNASVSAAWIS</sequence>
<feature type="signal peptide" evidence="1">
    <location>
        <begin position="1"/>
        <end position="20"/>
    </location>
</feature>
<dbReference type="EMBL" id="JAHRIO010000806">
    <property type="protein sequence ID" value="MEQ2158460.1"/>
    <property type="molecule type" value="Genomic_DNA"/>
</dbReference>
<comment type="caution">
    <text evidence="2">The sequence shown here is derived from an EMBL/GenBank/DDBJ whole genome shotgun (WGS) entry which is preliminary data.</text>
</comment>
<evidence type="ECO:0000313" key="2">
    <source>
        <dbReference type="EMBL" id="MEQ2158460.1"/>
    </source>
</evidence>
<proteinExistence type="predicted"/>
<protein>
    <submittedName>
        <fullName evidence="2">Uncharacterized protein</fullName>
    </submittedName>
</protein>
<name>A0ABV0MH83_9TELE</name>